<organism evidence="1">
    <name type="scientific">Tetraselmis chuii</name>
    <dbReference type="NCBI Taxonomy" id="63592"/>
    <lineage>
        <taxon>Eukaryota</taxon>
        <taxon>Viridiplantae</taxon>
        <taxon>Chlorophyta</taxon>
        <taxon>core chlorophytes</taxon>
        <taxon>Chlorodendrophyceae</taxon>
        <taxon>Chlorodendrales</taxon>
        <taxon>Chlorodendraceae</taxon>
        <taxon>Tetraselmis</taxon>
    </lineage>
</organism>
<dbReference type="AlphaFoldDB" id="A0A7S1SL01"/>
<dbReference type="InterPro" id="IPR033558">
    <property type="entry name" value="IFT25"/>
</dbReference>
<dbReference type="GO" id="GO:0030992">
    <property type="term" value="C:intraciliary transport particle B"/>
    <property type="evidence" value="ECO:0007669"/>
    <property type="project" value="InterPro"/>
</dbReference>
<gene>
    <name evidence="1" type="ORF">TCHU04912_LOCUS4359</name>
</gene>
<evidence type="ECO:0008006" key="2">
    <source>
        <dbReference type="Google" id="ProtNLM"/>
    </source>
</evidence>
<dbReference type="GO" id="GO:0042073">
    <property type="term" value="P:intraciliary transport"/>
    <property type="evidence" value="ECO:0007669"/>
    <property type="project" value="InterPro"/>
</dbReference>
<accession>A0A7S1SL01</accession>
<dbReference type="SUPFAM" id="SSF49785">
    <property type="entry name" value="Galactose-binding domain-like"/>
    <property type="match status" value="1"/>
</dbReference>
<sequence length="159" mass="17414">MADLALATAGGKVILATCYDERFPPESVIDGNRNTLWATTGLFPQEIVVSLPEVSDVKRITTVTMHVKKLIVETCSTERPVAFEKAFEADLTNTKNQLQTETHQQFKNTNTLRAKFIKFIVESGYQPFAGVGKLSVIGDGDAAGAEGGRYLDEEVEDDD</sequence>
<dbReference type="PANTHER" id="PTHR33906:SF1">
    <property type="entry name" value="INTRAFLAGELLAR TRANSPORT PROTEIN 25 HOMOLOG"/>
    <property type="match status" value="1"/>
</dbReference>
<dbReference type="EMBL" id="HBGG01008651">
    <property type="protein sequence ID" value="CAD9202126.1"/>
    <property type="molecule type" value="Transcribed_RNA"/>
</dbReference>
<dbReference type="InterPro" id="IPR008979">
    <property type="entry name" value="Galactose-bd-like_sf"/>
</dbReference>
<dbReference type="PANTHER" id="PTHR33906">
    <property type="entry name" value="INTRAFLAGELLAR TRANSPORT PROTEIN 25 HOMOLOG"/>
    <property type="match status" value="1"/>
</dbReference>
<protein>
    <recommendedName>
        <fullName evidence="2">F5/8 type C domain-containing protein</fullName>
    </recommendedName>
</protein>
<dbReference type="GO" id="GO:0005929">
    <property type="term" value="C:cilium"/>
    <property type="evidence" value="ECO:0007669"/>
    <property type="project" value="TreeGrafter"/>
</dbReference>
<dbReference type="Gene3D" id="2.60.120.260">
    <property type="entry name" value="Galactose-binding domain-like"/>
    <property type="match status" value="1"/>
</dbReference>
<evidence type="ECO:0000313" key="1">
    <source>
        <dbReference type="EMBL" id="CAD9202126.1"/>
    </source>
</evidence>
<reference evidence="1" key="1">
    <citation type="submission" date="2021-01" db="EMBL/GenBank/DDBJ databases">
        <authorList>
            <person name="Corre E."/>
            <person name="Pelletier E."/>
            <person name="Niang G."/>
            <person name="Scheremetjew M."/>
            <person name="Finn R."/>
            <person name="Kale V."/>
            <person name="Holt S."/>
            <person name="Cochrane G."/>
            <person name="Meng A."/>
            <person name="Brown T."/>
            <person name="Cohen L."/>
        </authorList>
    </citation>
    <scope>NUCLEOTIDE SEQUENCE</scope>
    <source>
        <strain evidence="1">PLY429</strain>
    </source>
</reference>
<name>A0A7S1SL01_9CHLO</name>
<proteinExistence type="predicted"/>